<name>A0A0S4M364_9BURK</name>
<dbReference type="EMBL" id="LN906597">
    <property type="protein sequence ID" value="CUT17664.1"/>
    <property type="molecule type" value="Genomic_DNA"/>
</dbReference>
<proteinExistence type="predicted"/>
<dbReference type="RefSeq" id="WP_092343506.1">
    <property type="nucleotide sequence ID" value="NZ_LN906597.1"/>
</dbReference>
<accession>A0A0S4M364</accession>
<reference evidence="2" key="1">
    <citation type="submission" date="2015-11" db="EMBL/GenBank/DDBJ databases">
        <authorList>
            <person name="Seth-Smith H.M.B."/>
        </authorList>
    </citation>
    <scope>NUCLEOTIDE SEQUENCE [LARGE SCALE GENOMIC DNA]</scope>
    <source>
        <strain evidence="2">2013Ark11</strain>
    </source>
</reference>
<dbReference type="OrthoDB" id="9862948at2"/>
<evidence type="ECO:0000313" key="2">
    <source>
        <dbReference type="Proteomes" id="UP000198651"/>
    </source>
</evidence>
<dbReference type="AlphaFoldDB" id="A0A0S4M364"/>
<gene>
    <name evidence="1" type="ORF">Ark11_0841</name>
</gene>
<dbReference type="Proteomes" id="UP000198651">
    <property type="component" value="Chromosome I"/>
</dbReference>
<evidence type="ECO:0000313" key="1">
    <source>
        <dbReference type="EMBL" id="CUT17664.1"/>
    </source>
</evidence>
<protein>
    <submittedName>
        <fullName evidence="1">Uncharacterized protein</fullName>
    </submittedName>
</protein>
<organism evidence="1 2">
    <name type="scientific">Candidatus Ichthyocystis hellenicum</name>
    <dbReference type="NCBI Taxonomy" id="1561003"/>
    <lineage>
        <taxon>Bacteria</taxon>
        <taxon>Pseudomonadati</taxon>
        <taxon>Pseudomonadota</taxon>
        <taxon>Betaproteobacteria</taxon>
        <taxon>Burkholderiales</taxon>
        <taxon>Candidatus Ichthyocystis</taxon>
    </lineage>
</organism>
<sequence>MDSLCVNELGCHISQVGDVESNCASSKDTDDFKLVVCEFDEDRSYSPVFIGLQGAPEAKITSEKKLTPELQYTPGSQCLPSLERDGDNNYNFGNSCSEYKPLVVDCCRLIDKTLLKSNGFLLVSLEDMKYSYDSLNIKPDKMFSKFGLNLYPQDYHSISVVRKKFSGYVRDSLCSSFSGMLRSRATLPGGGVVEECSWRKISIGLYPVAKEFVDSIINDEYTQLDVVVSELCIVDFSDDNGFCSVRESTSEEKTHVMECVKRIVNKDLRFCARSAWVDASKIVFSRSKCVECGKDDFGVILRGSDNSSILKTRRKFSRNILSVVGAKFREMLRNGYKFEDDTVLGKFSWFRVSRKLLPVAQEEVKHILYAQRVELKRIISESRAVANNKIDRELTVEEKSSVFNKIMKLVDVEARYSFRKVWSDILKSFLHESDGSARCSNDIVVDGKFENNLHYEDDAAILNIRRRFSSDMSDLVRKKFCEIISSGYVVSDGRTIDNYSWPEISKVISPVVKELVRPLLEKEREKIYEVLMKARVVVSTPGIYSSATRKLTSSEREVIFGKIMATVRKRCTSLFSNVWRGLVN</sequence>
<keyword evidence="2" id="KW-1185">Reference proteome</keyword>